<proteinExistence type="predicted"/>
<feature type="compositionally biased region" description="Polar residues" evidence="1">
    <location>
        <begin position="75"/>
        <end position="91"/>
    </location>
</feature>
<keyword evidence="2" id="KW-1133">Transmembrane helix</keyword>
<evidence type="ECO:0000256" key="1">
    <source>
        <dbReference type="SAM" id="MobiDB-lite"/>
    </source>
</evidence>
<organism evidence="3 4">
    <name type="scientific">Favolaschia claudopus</name>
    <dbReference type="NCBI Taxonomy" id="2862362"/>
    <lineage>
        <taxon>Eukaryota</taxon>
        <taxon>Fungi</taxon>
        <taxon>Dikarya</taxon>
        <taxon>Basidiomycota</taxon>
        <taxon>Agaricomycotina</taxon>
        <taxon>Agaricomycetes</taxon>
        <taxon>Agaricomycetidae</taxon>
        <taxon>Agaricales</taxon>
        <taxon>Marasmiineae</taxon>
        <taxon>Mycenaceae</taxon>
        <taxon>Favolaschia</taxon>
    </lineage>
</organism>
<feature type="region of interest" description="Disordered" evidence="1">
    <location>
        <begin position="239"/>
        <end position="260"/>
    </location>
</feature>
<feature type="region of interest" description="Disordered" evidence="1">
    <location>
        <begin position="75"/>
        <end position="130"/>
    </location>
</feature>
<evidence type="ECO:0000256" key="2">
    <source>
        <dbReference type="SAM" id="Phobius"/>
    </source>
</evidence>
<evidence type="ECO:0000313" key="4">
    <source>
        <dbReference type="Proteomes" id="UP001362999"/>
    </source>
</evidence>
<feature type="compositionally biased region" description="Low complexity" evidence="1">
    <location>
        <begin position="242"/>
        <end position="251"/>
    </location>
</feature>
<feature type="compositionally biased region" description="Polar residues" evidence="1">
    <location>
        <begin position="107"/>
        <end position="125"/>
    </location>
</feature>
<dbReference type="AlphaFoldDB" id="A0AAV9ZCF8"/>
<accession>A0AAV9ZCF8</accession>
<dbReference type="EMBL" id="JAWWNJ010000166">
    <property type="protein sequence ID" value="KAK6977697.1"/>
    <property type="molecule type" value="Genomic_DNA"/>
</dbReference>
<protein>
    <submittedName>
        <fullName evidence="3">Uncharacterized protein</fullName>
    </submittedName>
</protein>
<keyword evidence="2" id="KW-0812">Transmembrane</keyword>
<gene>
    <name evidence="3" type="ORF">R3P38DRAFT_3122895</name>
</gene>
<dbReference type="Proteomes" id="UP001362999">
    <property type="component" value="Unassembled WGS sequence"/>
</dbReference>
<feature type="compositionally biased region" description="Low complexity" evidence="1">
    <location>
        <begin position="95"/>
        <end position="106"/>
    </location>
</feature>
<keyword evidence="4" id="KW-1185">Reference proteome</keyword>
<name>A0AAV9ZCF8_9AGAR</name>
<keyword evidence="2" id="KW-0472">Membrane</keyword>
<evidence type="ECO:0000313" key="3">
    <source>
        <dbReference type="EMBL" id="KAK6977697.1"/>
    </source>
</evidence>
<comment type="caution">
    <text evidence="3">The sequence shown here is derived from an EMBL/GenBank/DDBJ whole genome shotgun (WGS) entry which is preliminary data.</text>
</comment>
<feature type="transmembrane region" description="Helical" evidence="2">
    <location>
        <begin position="134"/>
        <end position="157"/>
    </location>
</feature>
<sequence>MTQVRHFRVSVFCTYFRSFRFSVSFPPPSTQGIPMRSLDGGDEQGIRTETRFGTVVSPSLSSLISNAPSDTIPSNSFSSTFDLQPPSSTASPDPFSFTTESSQTETHATGSNIAVPSQIQSSENQTPRHRPSRVAIMGIAVGLIILFALMAVVVFLLRRARAKRIAALSDFVIDTEAALPGPFKQQAMIQTREIGAGSANLVRFDLPSMAHDTESSPSLVRRMAQLEHQAREMQGEIQALRSQSSSPSLNSVDKSEVRSRFNNSDCRQVNVAQKEKLDSLAMRAKGLQTVRHVDAGEDVPPGYDFAMARLP</sequence>
<reference evidence="3 4" key="1">
    <citation type="journal article" date="2024" name="J Genomics">
        <title>Draft genome sequencing and assembly of Favolaschia claudopus CIRM-BRFM 2984 isolated from oak limbs.</title>
        <authorList>
            <person name="Navarro D."/>
            <person name="Drula E."/>
            <person name="Chaduli D."/>
            <person name="Cazenave R."/>
            <person name="Ahrendt S."/>
            <person name="Wang J."/>
            <person name="Lipzen A."/>
            <person name="Daum C."/>
            <person name="Barry K."/>
            <person name="Grigoriev I.V."/>
            <person name="Favel A."/>
            <person name="Rosso M.N."/>
            <person name="Martin F."/>
        </authorList>
    </citation>
    <scope>NUCLEOTIDE SEQUENCE [LARGE SCALE GENOMIC DNA]</scope>
    <source>
        <strain evidence="3 4">CIRM-BRFM 2984</strain>
    </source>
</reference>